<dbReference type="Proteomes" id="UP000821866">
    <property type="component" value="Chromosome 6"/>
</dbReference>
<organism evidence="1 2">
    <name type="scientific">Rhipicephalus microplus</name>
    <name type="common">Cattle tick</name>
    <name type="synonym">Boophilus microplus</name>
    <dbReference type="NCBI Taxonomy" id="6941"/>
    <lineage>
        <taxon>Eukaryota</taxon>
        <taxon>Metazoa</taxon>
        <taxon>Ecdysozoa</taxon>
        <taxon>Arthropoda</taxon>
        <taxon>Chelicerata</taxon>
        <taxon>Arachnida</taxon>
        <taxon>Acari</taxon>
        <taxon>Parasitiformes</taxon>
        <taxon>Ixodida</taxon>
        <taxon>Ixodoidea</taxon>
        <taxon>Ixodidae</taxon>
        <taxon>Rhipicephalinae</taxon>
        <taxon>Rhipicephalus</taxon>
        <taxon>Boophilus</taxon>
    </lineage>
</organism>
<dbReference type="Pfam" id="PF05600">
    <property type="entry name" value="CDK5RAP3"/>
    <property type="match status" value="1"/>
</dbReference>
<reference evidence="1" key="1">
    <citation type="journal article" date="2020" name="Cell">
        <title>Large-Scale Comparative Analyses of Tick Genomes Elucidate Their Genetic Diversity and Vector Capacities.</title>
        <authorList>
            <consortium name="Tick Genome and Microbiome Consortium (TIGMIC)"/>
            <person name="Jia N."/>
            <person name="Wang J."/>
            <person name="Shi W."/>
            <person name="Du L."/>
            <person name="Sun Y."/>
            <person name="Zhan W."/>
            <person name="Jiang J.F."/>
            <person name="Wang Q."/>
            <person name="Zhang B."/>
            <person name="Ji P."/>
            <person name="Bell-Sakyi L."/>
            <person name="Cui X.M."/>
            <person name="Yuan T.T."/>
            <person name="Jiang B.G."/>
            <person name="Yang W.F."/>
            <person name="Lam T.T."/>
            <person name="Chang Q.C."/>
            <person name="Ding S.J."/>
            <person name="Wang X.J."/>
            <person name="Zhu J.G."/>
            <person name="Ruan X.D."/>
            <person name="Zhao L."/>
            <person name="Wei J.T."/>
            <person name="Ye R.Z."/>
            <person name="Que T.C."/>
            <person name="Du C.H."/>
            <person name="Zhou Y.H."/>
            <person name="Cheng J.X."/>
            <person name="Dai P.F."/>
            <person name="Guo W.B."/>
            <person name="Han X.H."/>
            <person name="Huang E.J."/>
            <person name="Li L.F."/>
            <person name="Wei W."/>
            <person name="Gao Y.C."/>
            <person name="Liu J.Z."/>
            <person name="Shao H.Z."/>
            <person name="Wang X."/>
            <person name="Wang C.C."/>
            <person name="Yang T.C."/>
            <person name="Huo Q.B."/>
            <person name="Li W."/>
            <person name="Chen H.Y."/>
            <person name="Chen S.E."/>
            <person name="Zhou L.G."/>
            <person name="Ni X.B."/>
            <person name="Tian J.H."/>
            <person name="Sheng Y."/>
            <person name="Liu T."/>
            <person name="Pan Y.S."/>
            <person name="Xia L.Y."/>
            <person name="Li J."/>
            <person name="Zhao F."/>
            <person name="Cao W.C."/>
        </authorList>
    </citation>
    <scope>NUCLEOTIDE SEQUENCE</scope>
    <source>
        <strain evidence="1">Rmic-2018</strain>
    </source>
</reference>
<name>A0A9J6DNA4_RHIMP</name>
<dbReference type="InterPro" id="IPR008491">
    <property type="entry name" value="CDK5RAP3"/>
</dbReference>
<reference evidence="1" key="2">
    <citation type="submission" date="2021-09" db="EMBL/GenBank/DDBJ databases">
        <authorList>
            <person name="Jia N."/>
            <person name="Wang J."/>
            <person name="Shi W."/>
            <person name="Du L."/>
            <person name="Sun Y."/>
            <person name="Zhan W."/>
            <person name="Jiang J."/>
            <person name="Wang Q."/>
            <person name="Zhang B."/>
            <person name="Ji P."/>
            <person name="Sakyi L.B."/>
            <person name="Cui X."/>
            <person name="Yuan T."/>
            <person name="Jiang B."/>
            <person name="Yang W."/>
            <person name="Lam T.T.-Y."/>
            <person name="Chang Q."/>
            <person name="Ding S."/>
            <person name="Wang X."/>
            <person name="Zhu J."/>
            <person name="Ruan X."/>
            <person name="Zhao L."/>
            <person name="Wei J."/>
            <person name="Que T."/>
            <person name="Du C."/>
            <person name="Cheng J."/>
            <person name="Dai P."/>
            <person name="Han X."/>
            <person name="Huang E."/>
            <person name="Gao Y."/>
            <person name="Liu J."/>
            <person name="Shao H."/>
            <person name="Ye R."/>
            <person name="Li L."/>
            <person name="Wei W."/>
            <person name="Wang X."/>
            <person name="Wang C."/>
            <person name="Huo Q."/>
            <person name="Li W."/>
            <person name="Guo W."/>
            <person name="Chen H."/>
            <person name="Chen S."/>
            <person name="Zhou L."/>
            <person name="Zhou L."/>
            <person name="Ni X."/>
            <person name="Tian J."/>
            <person name="Zhou Y."/>
            <person name="Sheng Y."/>
            <person name="Liu T."/>
            <person name="Pan Y."/>
            <person name="Xia L."/>
            <person name="Li J."/>
            <person name="Zhao F."/>
            <person name="Cao W."/>
        </authorList>
    </citation>
    <scope>NUCLEOTIDE SEQUENCE</scope>
    <source>
        <strain evidence="1">Rmic-2018</strain>
        <tissue evidence="1">Larvae</tissue>
    </source>
</reference>
<dbReference type="AlphaFoldDB" id="A0A9J6DNA4"/>
<dbReference type="VEuPathDB" id="VectorBase:LOC119172554"/>
<gene>
    <name evidence="1" type="ORF">HPB51_015265</name>
</gene>
<evidence type="ECO:0000313" key="2">
    <source>
        <dbReference type="Proteomes" id="UP000821866"/>
    </source>
</evidence>
<keyword evidence="2" id="KW-1185">Reference proteome</keyword>
<dbReference type="EMBL" id="JABSTU010000008">
    <property type="protein sequence ID" value="KAH8023725.1"/>
    <property type="molecule type" value="Genomic_DNA"/>
</dbReference>
<comment type="caution">
    <text evidence="1">The sequence shown here is derived from an EMBL/GenBank/DDBJ whole genome shotgun (WGS) entry which is preliminary data.</text>
</comment>
<proteinExistence type="predicted"/>
<accession>A0A9J6DNA4</accession>
<sequence length="73" mass="8660">MSSFEPTCRYVDRLVETLQQKLYLADKNLQSREAVATRRQEALDEQRQLQPKLELILAKIRQLQKQTMHICSE</sequence>
<evidence type="ECO:0000313" key="1">
    <source>
        <dbReference type="EMBL" id="KAH8023725.1"/>
    </source>
</evidence>
<protein>
    <submittedName>
        <fullName evidence="1">Uncharacterized protein</fullName>
    </submittedName>
</protein>